<feature type="compositionally biased region" description="Low complexity" evidence="1">
    <location>
        <begin position="442"/>
        <end position="460"/>
    </location>
</feature>
<feature type="compositionally biased region" description="Basic and acidic residues" evidence="1">
    <location>
        <begin position="264"/>
        <end position="275"/>
    </location>
</feature>
<feature type="region of interest" description="Disordered" evidence="1">
    <location>
        <begin position="122"/>
        <end position="490"/>
    </location>
</feature>
<dbReference type="Pfam" id="PF20994">
    <property type="entry name" value="CENPU"/>
    <property type="match status" value="1"/>
</dbReference>
<dbReference type="InterPro" id="IPR048743">
    <property type="entry name" value="AME1"/>
</dbReference>
<feature type="compositionally biased region" description="Basic and acidic residues" evidence="1">
    <location>
        <begin position="336"/>
        <end position="346"/>
    </location>
</feature>
<keyword evidence="4" id="KW-1185">Reference proteome</keyword>
<feature type="compositionally biased region" description="Basic and acidic residues" evidence="1">
    <location>
        <begin position="171"/>
        <end position="183"/>
    </location>
</feature>
<dbReference type="OrthoDB" id="5377952at2759"/>
<evidence type="ECO:0000313" key="4">
    <source>
        <dbReference type="Proteomes" id="UP000554235"/>
    </source>
</evidence>
<evidence type="ECO:0000313" key="3">
    <source>
        <dbReference type="EMBL" id="KAF4469302.1"/>
    </source>
</evidence>
<name>A0A8H4LJI4_9HYPO</name>
<feature type="compositionally biased region" description="Basic residues" evidence="1">
    <location>
        <begin position="471"/>
        <end position="480"/>
    </location>
</feature>
<evidence type="ECO:0000256" key="1">
    <source>
        <dbReference type="SAM" id="MobiDB-lite"/>
    </source>
</evidence>
<dbReference type="EMBL" id="JAADYS010000495">
    <property type="protein sequence ID" value="KAF4469302.1"/>
    <property type="molecule type" value="Genomic_DNA"/>
</dbReference>
<dbReference type="Proteomes" id="UP000554235">
    <property type="component" value="Unassembled WGS sequence"/>
</dbReference>
<gene>
    <name evidence="3" type="ORF">FALBO_3807</name>
</gene>
<comment type="caution">
    <text evidence="3">The sequence shown here is derived from an EMBL/GenBank/DDBJ whole genome shotgun (WGS) entry which is preliminary data.</text>
</comment>
<evidence type="ECO:0000259" key="2">
    <source>
        <dbReference type="Pfam" id="PF20994"/>
    </source>
</evidence>
<feature type="compositionally biased region" description="Acidic residues" evidence="1">
    <location>
        <begin position="419"/>
        <end position="431"/>
    </location>
</feature>
<dbReference type="AlphaFoldDB" id="A0A8H4LJI4"/>
<sequence>MPRDSTTRLTPTRLKHLQTLLLQHHFETSDRGTAIAQRTSAPNPSNTNALNEAQASYHRTMATGKSLTSSQTLADWSIANSIKGQQRRADRLNERLRGAQRTNVEDDSFNLDIAGLQIAGSTPAPARVSEAPVPSARRTPNTSAKRKRLDNEIPPSGQAPGSARRRSPRSGRGDPYDLPDSSKESAAQVDTTASTEQEEPSIDIVEEPEPEAEPSPELPSPTQSAEEPQDTEADIALPVLPSGNASVSPAILPPGPAIQTRSSPPDRRRNVRRSDALSSTSRLHDGLQMEDEVPPSSSPLVRKVRRSEGAASIRSRMSRRQSSRAAERDDDADELSPDRPIDHAPADDELSDTNALDERAEVDADAEATEEEAEVEDEEPEMEPIEEEPTAEEINEVEAAKALGRKRRRRSPPPQSPEAEPEEVEVEAEEEPAPKRRRGRPSRSPATQKQPTTKPKTGAKPKARETEPKTKAKQSRKTKQAAKDRRISDGTAIEITVQRFVNIKKHPKEDEGEDPLHASEEPFATRGETVVDVFAQVCLEVIEATLAKLYDALSNTEDKDKKKECRIKIRALEAYREELTSRLLQLAIHLNDWHSLRKRVRLVQREKLSLRDEILRLKAEREQVALRMDAVRIKHEEDTKESKYRLDTSAIMHDVDLAVERGRDAPELSRAQEKKAELANLELLVARITDEASSASSAGGMLQQVKEFNAFLERAAVALETR</sequence>
<feature type="compositionally biased region" description="Acidic residues" evidence="1">
    <location>
        <begin position="196"/>
        <end position="214"/>
    </location>
</feature>
<protein>
    <recommendedName>
        <fullName evidence="2">Inner kinetochore subunit AME1 domain-containing protein</fullName>
    </recommendedName>
</protein>
<feature type="compositionally biased region" description="Acidic residues" evidence="1">
    <location>
        <begin position="363"/>
        <end position="396"/>
    </location>
</feature>
<reference evidence="3 4" key="1">
    <citation type="submission" date="2020-01" db="EMBL/GenBank/DDBJ databases">
        <title>Identification and distribution of gene clusters putatively required for synthesis of sphingolipid metabolism inhibitors in phylogenetically diverse species of the filamentous fungus Fusarium.</title>
        <authorList>
            <person name="Kim H.-S."/>
            <person name="Busman M."/>
            <person name="Brown D.W."/>
            <person name="Divon H."/>
            <person name="Uhlig S."/>
            <person name="Proctor R.H."/>
        </authorList>
    </citation>
    <scope>NUCLEOTIDE SEQUENCE [LARGE SCALE GENOMIC DNA]</scope>
    <source>
        <strain evidence="3 4">NRRL 20459</strain>
    </source>
</reference>
<feature type="domain" description="Inner kinetochore subunit AME1" evidence="2">
    <location>
        <begin position="529"/>
        <end position="714"/>
    </location>
</feature>
<accession>A0A8H4LJI4</accession>
<feature type="compositionally biased region" description="Polar residues" evidence="1">
    <location>
        <begin position="184"/>
        <end position="195"/>
    </location>
</feature>
<organism evidence="3 4">
    <name type="scientific">Fusarium albosuccineum</name>
    <dbReference type="NCBI Taxonomy" id="1237068"/>
    <lineage>
        <taxon>Eukaryota</taxon>
        <taxon>Fungi</taxon>
        <taxon>Dikarya</taxon>
        <taxon>Ascomycota</taxon>
        <taxon>Pezizomycotina</taxon>
        <taxon>Sordariomycetes</taxon>
        <taxon>Hypocreomycetidae</taxon>
        <taxon>Hypocreales</taxon>
        <taxon>Nectriaceae</taxon>
        <taxon>Fusarium</taxon>
        <taxon>Fusarium decemcellulare species complex</taxon>
    </lineage>
</organism>
<proteinExistence type="predicted"/>